<organism evidence="2">
    <name type="scientific">marine metagenome</name>
    <dbReference type="NCBI Taxonomy" id="408172"/>
    <lineage>
        <taxon>unclassified sequences</taxon>
        <taxon>metagenomes</taxon>
        <taxon>ecological metagenomes</taxon>
    </lineage>
</organism>
<proteinExistence type="predicted"/>
<feature type="non-terminal residue" evidence="2">
    <location>
        <position position="520"/>
    </location>
</feature>
<dbReference type="SUPFAM" id="SSF74853">
    <property type="entry name" value="Lamin A/C globular tail domain"/>
    <property type="match status" value="1"/>
</dbReference>
<accession>A0A381V0J4</accession>
<dbReference type="Gene3D" id="2.60.40.1260">
    <property type="entry name" value="Lamin Tail domain"/>
    <property type="match status" value="1"/>
</dbReference>
<feature type="domain" description="LTD" evidence="1">
    <location>
        <begin position="14"/>
        <end position="133"/>
    </location>
</feature>
<dbReference type="AlphaFoldDB" id="A0A381V0J4"/>
<feature type="non-terminal residue" evidence="2">
    <location>
        <position position="1"/>
    </location>
</feature>
<reference evidence="2" key="1">
    <citation type="submission" date="2018-05" db="EMBL/GenBank/DDBJ databases">
        <authorList>
            <person name="Lanie J.A."/>
            <person name="Ng W.-L."/>
            <person name="Kazmierczak K.M."/>
            <person name="Andrzejewski T.M."/>
            <person name="Davidsen T.M."/>
            <person name="Wayne K.J."/>
            <person name="Tettelin H."/>
            <person name="Glass J.I."/>
            <person name="Rusch D."/>
            <person name="Podicherti R."/>
            <person name="Tsui H.-C.T."/>
            <person name="Winkler M.E."/>
        </authorList>
    </citation>
    <scope>NUCLEOTIDE SEQUENCE</scope>
</reference>
<dbReference type="InterPro" id="IPR001322">
    <property type="entry name" value="Lamin_tail_dom"/>
</dbReference>
<gene>
    <name evidence="2" type="ORF">METZ01_LOCUS86001</name>
</gene>
<sequence>MRLPVTYRLFFLVTFTSLTALAKGAVAINEIHHDPDVKTELVEFIELHNTAAEPVDLSGWVIGDAVVFTFPDGSKIGGGGFVVVTHNPAQFKAKFGGSPLGPWLGKLDNGGERIELRDATGQLVDRVRYRLGFPWPIVGDPPGYSIELIHPDLDNNDGHNWRPSVRGDASTKANTLVAKGSSWKYFKGTKEASSPRTVWRKAAFTESGWLTGRTPIGYGENFMKTTLGDMRNGYTSVYFRKKITVKDAKKIGALKLALQFDDAFNMWINGRHVAGSNISTKEPRFSTGASSTIEEHDYVEFDLPSPGGYLIEGENILAIQAHNASKGGSSDFFIDVELKATVGPANRGPTPGARNSVFATEPLPRLAKVEHTPRQPKGGEAVVITTVPAVKDDGSEIYAEYQLVRPGSYVHIDESAYERNWSKLPMNDLGQAGDAQASDGVFSATVPKSVQQHRHLVRYRVSVKNATGQVATAPYPGDPSPNFAYFCYDGIPSWSAKAKPSAKVVEYDSQALTRVPVYHL</sequence>
<protein>
    <recommendedName>
        <fullName evidence="1">LTD domain-containing protein</fullName>
    </recommendedName>
</protein>
<dbReference type="PROSITE" id="PS51841">
    <property type="entry name" value="LTD"/>
    <property type="match status" value="1"/>
</dbReference>
<dbReference type="Gene3D" id="2.60.120.260">
    <property type="entry name" value="Galactose-binding domain-like"/>
    <property type="match status" value="1"/>
</dbReference>
<dbReference type="EMBL" id="UINC01007408">
    <property type="protein sequence ID" value="SVA33147.1"/>
    <property type="molecule type" value="Genomic_DNA"/>
</dbReference>
<evidence type="ECO:0000313" key="2">
    <source>
        <dbReference type="EMBL" id="SVA33147.1"/>
    </source>
</evidence>
<dbReference type="Pfam" id="PF00932">
    <property type="entry name" value="LTD"/>
    <property type="match status" value="1"/>
</dbReference>
<dbReference type="InterPro" id="IPR036415">
    <property type="entry name" value="Lamin_tail_dom_sf"/>
</dbReference>
<name>A0A381V0J4_9ZZZZ</name>
<evidence type="ECO:0000259" key="1">
    <source>
        <dbReference type="PROSITE" id="PS51841"/>
    </source>
</evidence>